<comment type="caution">
    <text evidence="1">The sequence shown here is derived from an EMBL/GenBank/DDBJ whole genome shotgun (WGS) entry which is preliminary data.</text>
</comment>
<sequence>MAWNFISHLERIWVQLIRSKYLSSRRILDIELSKWSILGLANIHNRHKTFLWHIISNVLPTRDRLSRIPEIEDKSCPICHNEDKTISNLFLNAPLLNPPFEFTRQNEDPQLWSNKIVFNESISTWEQLMQSIQFMVKSYWDVVICRNSKAKVVQEKQWACRPKGCLKLNFDASLDDQNNVLRDLASDAYVAEAAAALLTLKVTEKKKFSHVICEGDTLKIVNALNGHSLEEEWQERYLIEAGKRILARWPKWKVTHVGRVANTHAHNLAA</sequence>
<evidence type="ECO:0000313" key="1">
    <source>
        <dbReference type="EMBL" id="KAI5662815.1"/>
    </source>
</evidence>
<dbReference type="EMBL" id="CM044705">
    <property type="protein sequence ID" value="KAI5662815.1"/>
    <property type="molecule type" value="Genomic_DNA"/>
</dbReference>
<accession>A0ACC0APM9</accession>
<organism evidence="1 2">
    <name type="scientific">Catharanthus roseus</name>
    <name type="common">Madagascar periwinkle</name>
    <name type="synonym">Vinca rosea</name>
    <dbReference type="NCBI Taxonomy" id="4058"/>
    <lineage>
        <taxon>Eukaryota</taxon>
        <taxon>Viridiplantae</taxon>
        <taxon>Streptophyta</taxon>
        <taxon>Embryophyta</taxon>
        <taxon>Tracheophyta</taxon>
        <taxon>Spermatophyta</taxon>
        <taxon>Magnoliopsida</taxon>
        <taxon>eudicotyledons</taxon>
        <taxon>Gunneridae</taxon>
        <taxon>Pentapetalae</taxon>
        <taxon>asterids</taxon>
        <taxon>lamiids</taxon>
        <taxon>Gentianales</taxon>
        <taxon>Apocynaceae</taxon>
        <taxon>Rauvolfioideae</taxon>
        <taxon>Vinceae</taxon>
        <taxon>Catharanthinae</taxon>
        <taxon>Catharanthus</taxon>
    </lineage>
</organism>
<name>A0ACC0APM9_CATRO</name>
<protein>
    <submittedName>
        <fullName evidence="1">Uncharacterized protein</fullName>
    </submittedName>
</protein>
<gene>
    <name evidence="1" type="ORF">M9H77_22138</name>
</gene>
<proteinExistence type="predicted"/>
<reference evidence="2" key="1">
    <citation type="journal article" date="2023" name="Nat. Plants">
        <title>Single-cell RNA sequencing provides a high-resolution roadmap for understanding the multicellular compartmentation of specialized metabolism.</title>
        <authorList>
            <person name="Sun S."/>
            <person name="Shen X."/>
            <person name="Li Y."/>
            <person name="Li Y."/>
            <person name="Wang S."/>
            <person name="Li R."/>
            <person name="Zhang H."/>
            <person name="Shen G."/>
            <person name="Guo B."/>
            <person name="Wei J."/>
            <person name="Xu J."/>
            <person name="St-Pierre B."/>
            <person name="Chen S."/>
            <person name="Sun C."/>
        </authorList>
    </citation>
    <scope>NUCLEOTIDE SEQUENCE [LARGE SCALE GENOMIC DNA]</scope>
</reference>
<dbReference type="Proteomes" id="UP001060085">
    <property type="component" value="Linkage Group LG05"/>
</dbReference>
<evidence type="ECO:0000313" key="2">
    <source>
        <dbReference type="Proteomes" id="UP001060085"/>
    </source>
</evidence>
<keyword evidence="2" id="KW-1185">Reference proteome</keyword>